<reference evidence="1" key="1">
    <citation type="journal article" date="2020" name="Nature">
        <title>Giant virus diversity and host interactions through global metagenomics.</title>
        <authorList>
            <person name="Schulz F."/>
            <person name="Roux S."/>
            <person name="Paez-Espino D."/>
            <person name="Jungbluth S."/>
            <person name="Walsh D.A."/>
            <person name="Denef V.J."/>
            <person name="McMahon K.D."/>
            <person name="Konstantinidis K.T."/>
            <person name="Eloe-Fadrosh E.A."/>
            <person name="Kyrpides N.C."/>
            <person name="Woyke T."/>
        </authorList>
    </citation>
    <scope>NUCLEOTIDE SEQUENCE</scope>
    <source>
        <strain evidence="1">GVMAG-M-3300023179-150</strain>
    </source>
</reference>
<sequence>MTEKDKIPEKGNMTEEDNNEIFWQLLDYFYDENRYKFNDKSKTDEQNNEEFMKYCNDTYPLLKHLNVFRMYCTKFVCLDLVKYANETQKKYVGWLEHTVYCSPDDDDEEGIALEKQSEDNLRKFYDENRKLTKT</sequence>
<proteinExistence type="predicted"/>
<protein>
    <submittedName>
        <fullName evidence="1">Uncharacterized protein</fullName>
    </submittedName>
</protein>
<name>A0A6C0ED53_9ZZZZ</name>
<dbReference type="EMBL" id="MN739763">
    <property type="protein sequence ID" value="QHT25285.1"/>
    <property type="molecule type" value="Genomic_DNA"/>
</dbReference>
<accession>A0A6C0ED53</accession>
<evidence type="ECO:0000313" key="1">
    <source>
        <dbReference type="EMBL" id="QHT25285.1"/>
    </source>
</evidence>
<dbReference type="AlphaFoldDB" id="A0A6C0ED53"/>
<organism evidence="1">
    <name type="scientific">viral metagenome</name>
    <dbReference type="NCBI Taxonomy" id="1070528"/>
    <lineage>
        <taxon>unclassified sequences</taxon>
        <taxon>metagenomes</taxon>
        <taxon>organismal metagenomes</taxon>
    </lineage>
</organism>